<organism evidence="4 5">
    <name type="scientific">Aeromicrobium yanjiei</name>
    <dbReference type="NCBI Taxonomy" id="2662028"/>
    <lineage>
        <taxon>Bacteria</taxon>
        <taxon>Bacillati</taxon>
        <taxon>Actinomycetota</taxon>
        <taxon>Actinomycetes</taxon>
        <taxon>Propionibacteriales</taxon>
        <taxon>Nocardioidaceae</taxon>
        <taxon>Aeromicrobium</taxon>
    </lineage>
</organism>
<dbReference type="SUPFAM" id="SSF53822">
    <property type="entry name" value="Periplasmic binding protein-like I"/>
    <property type="match status" value="1"/>
</dbReference>
<dbReference type="Proteomes" id="UP000392064">
    <property type="component" value="Chromosome"/>
</dbReference>
<dbReference type="Gene3D" id="3.40.50.2300">
    <property type="match status" value="2"/>
</dbReference>
<gene>
    <name evidence="4" type="ORF">GEV26_10885</name>
</gene>
<proteinExistence type="inferred from homology"/>
<dbReference type="AlphaFoldDB" id="A0A5Q2MGQ1"/>
<dbReference type="EMBL" id="CP045737">
    <property type="protein sequence ID" value="QGG41828.1"/>
    <property type="molecule type" value="Genomic_DNA"/>
</dbReference>
<evidence type="ECO:0000256" key="1">
    <source>
        <dbReference type="ARBA" id="ARBA00010062"/>
    </source>
</evidence>
<evidence type="ECO:0000313" key="5">
    <source>
        <dbReference type="Proteomes" id="UP000392064"/>
    </source>
</evidence>
<sequence length="331" mass="36004">MFGPSCEALAALAAKRLNAEGGLLGRAVELHVLDGGKAPSEVAHEVKALLDVGGIDGVTGWHISAVRKRLAPMLSGRAPYVYTALYEGGETTTGVFCSGETPRTQIAPALRWLRDNENLRRWCIVGDDYVWPRESAAATVSFARSLGLEIADEVYVPFGTCDFSSAMRRVKESDADGVLMLLVGQDAVLFNRLFAQQGLDHRMTRFSPLMEENMLLASGPGSTRRLYVAASYFRSLATAGAMDLTSDYVSTFSADAPPLNNMAESCYEGVQTIAALVRRAKSFDLRRILSVSECVGFDSPRGVMQMRNSHLDHPIYLAAASDYEFDVITSL</sequence>
<evidence type="ECO:0000259" key="3">
    <source>
        <dbReference type="Pfam" id="PF13458"/>
    </source>
</evidence>
<keyword evidence="2" id="KW-0732">Signal</keyword>
<dbReference type="Pfam" id="PF13458">
    <property type="entry name" value="Peripla_BP_6"/>
    <property type="match status" value="1"/>
</dbReference>
<dbReference type="PANTHER" id="PTHR47628:SF1">
    <property type="entry name" value="ALIPHATIC AMIDASE EXPRESSION-REGULATING PROTEIN"/>
    <property type="match status" value="1"/>
</dbReference>
<evidence type="ECO:0000256" key="2">
    <source>
        <dbReference type="ARBA" id="ARBA00022729"/>
    </source>
</evidence>
<protein>
    <submittedName>
        <fullName evidence="4">ABC transporter substrate-binding protein</fullName>
    </submittedName>
</protein>
<dbReference type="CDD" id="cd06358">
    <property type="entry name" value="PBP1_NHase"/>
    <property type="match status" value="1"/>
</dbReference>
<feature type="domain" description="Leucine-binding protein" evidence="3">
    <location>
        <begin position="2"/>
        <end position="321"/>
    </location>
</feature>
<evidence type="ECO:0000313" key="4">
    <source>
        <dbReference type="EMBL" id="QGG41828.1"/>
    </source>
</evidence>
<keyword evidence="5" id="KW-1185">Reference proteome</keyword>
<accession>A0A5Q2MGQ1</accession>
<name>A0A5Q2MGQ1_9ACTN</name>
<comment type="similarity">
    <text evidence="1">Belongs to the leucine-binding protein family.</text>
</comment>
<dbReference type="KEGG" id="aef:GEV26_10885"/>
<reference evidence="4 5" key="1">
    <citation type="submission" date="2019-11" db="EMBL/GenBank/DDBJ databases">
        <authorList>
            <person name="Li J."/>
        </authorList>
    </citation>
    <scope>NUCLEOTIDE SEQUENCE [LARGE SCALE GENOMIC DNA]</scope>
    <source>
        <strain evidence="4 5">MF47</strain>
    </source>
</reference>
<dbReference type="InterPro" id="IPR028081">
    <property type="entry name" value="Leu-bd"/>
</dbReference>
<dbReference type="InterPro" id="IPR028082">
    <property type="entry name" value="Peripla_BP_I"/>
</dbReference>
<dbReference type="PANTHER" id="PTHR47628">
    <property type="match status" value="1"/>
</dbReference>